<dbReference type="AlphaFoldDB" id="A0AAD5QH15"/>
<dbReference type="EMBL" id="JAHQIW010000203">
    <property type="protein sequence ID" value="KAJ1346661.1"/>
    <property type="molecule type" value="Genomic_DNA"/>
</dbReference>
<dbReference type="GO" id="GO:0016197">
    <property type="term" value="P:endosomal transport"/>
    <property type="evidence" value="ECO:0007669"/>
    <property type="project" value="TreeGrafter"/>
</dbReference>
<evidence type="ECO:0000313" key="2">
    <source>
        <dbReference type="EMBL" id="KAJ1346661.1"/>
    </source>
</evidence>
<dbReference type="Proteomes" id="UP001196413">
    <property type="component" value="Unassembled WGS sequence"/>
</dbReference>
<name>A0AAD5QH15_PARTN</name>
<protein>
    <submittedName>
        <fullName evidence="2">Uncharacterized protein</fullName>
    </submittedName>
</protein>
<organism evidence="2 3">
    <name type="scientific">Parelaphostrongylus tenuis</name>
    <name type="common">Meningeal worm</name>
    <dbReference type="NCBI Taxonomy" id="148309"/>
    <lineage>
        <taxon>Eukaryota</taxon>
        <taxon>Metazoa</taxon>
        <taxon>Ecdysozoa</taxon>
        <taxon>Nematoda</taxon>
        <taxon>Chromadorea</taxon>
        <taxon>Rhabditida</taxon>
        <taxon>Rhabditina</taxon>
        <taxon>Rhabditomorpha</taxon>
        <taxon>Strongyloidea</taxon>
        <taxon>Metastrongylidae</taxon>
        <taxon>Parelaphostrongylus</taxon>
    </lineage>
</organism>
<dbReference type="GO" id="GO:0097320">
    <property type="term" value="P:plasma membrane tubulation"/>
    <property type="evidence" value="ECO:0007669"/>
    <property type="project" value="TreeGrafter"/>
</dbReference>
<feature type="compositionally biased region" description="Polar residues" evidence="1">
    <location>
        <begin position="129"/>
        <end position="151"/>
    </location>
</feature>
<reference evidence="2" key="1">
    <citation type="submission" date="2021-06" db="EMBL/GenBank/DDBJ databases">
        <title>Parelaphostrongylus tenuis whole genome reference sequence.</title>
        <authorList>
            <person name="Garwood T.J."/>
            <person name="Larsen P.A."/>
            <person name="Fountain-Jones N.M."/>
            <person name="Garbe J.R."/>
            <person name="Macchietto M.G."/>
            <person name="Kania S.A."/>
            <person name="Gerhold R.W."/>
            <person name="Richards J.E."/>
            <person name="Wolf T.M."/>
        </authorList>
    </citation>
    <scope>NUCLEOTIDE SEQUENCE</scope>
    <source>
        <strain evidence="2">MNPRO001-30</strain>
        <tissue evidence="2">Meninges</tissue>
    </source>
</reference>
<dbReference type="PANTHER" id="PTHR45827">
    <property type="entry name" value="SORTING NEXIN"/>
    <property type="match status" value="1"/>
</dbReference>
<accession>A0AAD5QH15</accession>
<evidence type="ECO:0000313" key="3">
    <source>
        <dbReference type="Proteomes" id="UP001196413"/>
    </source>
</evidence>
<dbReference type="PANTHER" id="PTHR45827:SF1">
    <property type="entry name" value="SORTING NEXIN"/>
    <property type="match status" value="1"/>
</dbReference>
<gene>
    <name evidence="2" type="ORF">KIN20_001545</name>
</gene>
<keyword evidence="3" id="KW-1185">Reference proteome</keyword>
<dbReference type="GO" id="GO:0035091">
    <property type="term" value="F:phosphatidylinositol binding"/>
    <property type="evidence" value="ECO:0007669"/>
    <property type="project" value="TreeGrafter"/>
</dbReference>
<proteinExistence type="predicted"/>
<evidence type="ECO:0000256" key="1">
    <source>
        <dbReference type="SAM" id="MobiDB-lite"/>
    </source>
</evidence>
<sequence>MAMRRPPKKSCPSATSLNQNNVGHCAVNRVVRDIRDGRQMCVQFSTIPDHRLSVQEAAATLAHSHSRPTSDSRTDVSTTDDDVPHRAHVVSQPGRRRSSLHVTDGTFCECGHHSQHDHRTAAQRRRSSRNMGQDSGNNVNVNQRSAISRSHSAGGAERLGPSKVNRNINRFSNFVKSGMEAYILGESRMNGQPGEKHEVIISGPLIQWRPIQQYYTCTVDKPKKRDKTERTEKFHRLFAYFFT</sequence>
<dbReference type="GO" id="GO:0006897">
    <property type="term" value="P:endocytosis"/>
    <property type="evidence" value="ECO:0007669"/>
    <property type="project" value="TreeGrafter"/>
</dbReference>
<dbReference type="GO" id="GO:0005886">
    <property type="term" value="C:plasma membrane"/>
    <property type="evidence" value="ECO:0007669"/>
    <property type="project" value="TreeGrafter"/>
</dbReference>
<comment type="caution">
    <text evidence="2">The sequence shown here is derived from an EMBL/GenBank/DDBJ whole genome shotgun (WGS) entry which is preliminary data.</text>
</comment>
<dbReference type="GO" id="GO:0031410">
    <property type="term" value="C:cytoplasmic vesicle"/>
    <property type="evidence" value="ECO:0007669"/>
    <property type="project" value="TreeGrafter"/>
</dbReference>
<feature type="region of interest" description="Disordered" evidence="1">
    <location>
        <begin position="58"/>
        <end position="164"/>
    </location>
</feature>
<feature type="compositionally biased region" description="Basic and acidic residues" evidence="1">
    <location>
        <begin position="110"/>
        <end position="120"/>
    </location>
</feature>